<dbReference type="PIRSF" id="PIRSF037442">
    <property type="entry name" value="UCP037442_abhydr"/>
    <property type="match status" value="1"/>
</dbReference>
<proteinExistence type="predicted"/>
<organism evidence="3 4">
    <name type="scientific">Ramlibacter monticola</name>
    <dbReference type="NCBI Taxonomy" id="1926872"/>
    <lineage>
        <taxon>Bacteria</taxon>
        <taxon>Pseudomonadati</taxon>
        <taxon>Pseudomonadota</taxon>
        <taxon>Betaproteobacteria</taxon>
        <taxon>Burkholderiales</taxon>
        <taxon>Comamonadaceae</taxon>
        <taxon>Ramlibacter</taxon>
    </lineage>
</organism>
<dbReference type="GO" id="GO:0016787">
    <property type="term" value="F:hydrolase activity"/>
    <property type="evidence" value="ECO:0007669"/>
    <property type="project" value="UniProtKB-KW"/>
</dbReference>
<evidence type="ECO:0000256" key="1">
    <source>
        <dbReference type="SAM" id="MobiDB-lite"/>
    </source>
</evidence>
<evidence type="ECO:0000313" key="4">
    <source>
        <dbReference type="Proteomes" id="UP000599109"/>
    </source>
</evidence>
<dbReference type="InterPro" id="IPR022742">
    <property type="entry name" value="Hydrolase_4"/>
</dbReference>
<evidence type="ECO:0000313" key="3">
    <source>
        <dbReference type="EMBL" id="MBL0390219.1"/>
    </source>
</evidence>
<sequence>MDPTASSSSPHAEPPTLLLMVPAMGVAAAFYEPFAARLRAAGIAVRLLDMPGQGSSPLSARRGDDYGYREIVEELLPDAVRAARRELPQGRILLAGHSLGGQLAVLASAELSPALDGLVLVAAGTAHWRSWPAGRRLQACCAVHAIATLAALLPWYPGDRVGFGGAQSRRFMRDWRHNARTGQYRLEGSARGAEALRSALREVRLPVLALSIRNDPIAPEGALLELLAHLPAARVRRVTVSGLLAHAPWKRHFSWARQSAGVEDALLAWLAEDPRSHHFLSGVTDDHARDPDVRDPAPLPAP</sequence>
<dbReference type="Pfam" id="PF12146">
    <property type="entry name" value="Hydrolase_4"/>
    <property type="match status" value="1"/>
</dbReference>
<name>A0A936YUS1_9BURK</name>
<accession>A0A936YUS1</accession>
<reference evidence="3 4" key="1">
    <citation type="journal article" date="2017" name="Int. J. Syst. Evol. Microbiol.">
        <title>Ramlibacter monticola sp. nov., isolated from forest soil.</title>
        <authorList>
            <person name="Chaudhary D.K."/>
            <person name="Kim J."/>
        </authorList>
    </citation>
    <scope>NUCLEOTIDE SEQUENCE [LARGE SCALE GENOMIC DNA]</scope>
    <source>
        <strain evidence="3 4">KACC 19175</strain>
    </source>
</reference>
<protein>
    <submittedName>
        <fullName evidence="3">Alpha/beta fold hydrolase</fullName>
    </submittedName>
</protein>
<dbReference type="AlphaFoldDB" id="A0A936YUS1"/>
<dbReference type="InterPro" id="IPR017208">
    <property type="entry name" value="UCP037442_abhydr"/>
</dbReference>
<dbReference type="Proteomes" id="UP000599109">
    <property type="component" value="Unassembled WGS sequence"/>
</dbReference>
<dbReference type="RefSeq" id="WP_201672785.1">
    <property type="nucleotide sequence ID" value="NZ_JAEQNE010000001.1"/>
</dbReference>
<feature type="region of interest" description="Disordered" evidence="1">
    <location>
        <begin position="280"/>
        <end position="302"/>
    </location>
</feature>
<evidence type="ECO:0000259" key="2">
    <source>
        <dbReference type="Pfam" id="PF12146"/>
    </source>
</evidence>
<feature type="compositionally biased region" description="Basic and acidic residues" evidence="1">
    <location>
        <begin position="284"/>
        <end position="295"/>
    </location>
</feature>
<dbReference type="Gene3D" id="3.40.50.1820">
    <property type="entry name" value="alpha/beta hydrolase"/>
    <property type="match status" value="1"/>
</dbReference>
<dbReference type="InterPro" id="IPR029058">
    <property type="entry name" value="AB_hydrolase_fold"/>
</dbReference>
<feature type="domain" description="Serine aminopeptidase S33" evidence="2">
    <location>
        <begin position="14"/>
        <end position="243"/>
    </location>
</feature>
<dbReference type="EMBL" id="JAEQNE010000001">
    <property type="protein sequence ID" value="MBL0390219.1"/>
    <property type="molecule type" value="Genomic_DNA"/>
</dbReference>
<comment type="caution">
    <text evidence="3">The sequence shown here is derived from an EMBL/GenBank/DDBJ whole genome shotgun (WGS) entry which is preliminary data.</text>
</comment>
<keyword evidence="3" id="KW-0378">Hydrolase</keyword>
<dbReference type="SUPFAM" id="SSF53474">
    <property type="entry name" value="alpha/beta-Hydrolases"/>
    <property type="match status" value="1"/>
</dbReference>
<keyword evidence="4" id="KW-1185">Reference proteome</keyword>
<gene>
    <name evidence="3" type="ORF">JJ685_03610</name>
</gene>